<comment type="caution">
    <text evidence="7">The sequence shown here is derived from an EMBL/GenBank/DDBJ whole genome shotgun (WGS) entry which is preliminary data.</text>
</comment>
<dbReference type="Pfam" id="PF13241">
    <property type="entry name" value="NAD_binding_7"/>
    <property type="match status" value="1"/>
</dbReference>
<reference evidence="7 8" key="1">
    <citation type="submission" date="2023-07" db="EMBL/GenBank/DDBJ databases">
        <title>Genomic Encyclopedia of Type Strains, Phase IV (KMG-IV): sequencing the most valuable type-strain genomes for metagenomic binning, comparative biology and taxonomic classification.</title>
        <authorList>
            <person name="Goeker M."/>
        </authorList>
    </citation>
    <scope>NUCLEOTIDE SEQUENCE [LARGE SCALE GENOMIC DNA]</scope>
    <source>
        <strain evidence="7 8">DSM 29005</strain>
    </source>
</reference>
<evidence type="ECO:0000256" key="1">
    <source>
        <dbReference type="ARBA" id="ARBA00005010"/>
    </source>
</evidence>
<dbReference type="InterPro" id="IPR036291">
    <property type="entry name" value="NAD(P)-bd_dom_sf"/>
</dbReference>
<gene>
    <name evidence="7" type="ORF">J2S19_004989</name>
</gene>
<dbReference type="Gene3D" id="3.40.50.720">
    <property type="entry name" value="NAD(P)-binding Rossmann-like Domain"/>
    <property type="match status" value="1"/>
</dbReference>
<keyword evidence="5" id="KW-0627">Porphyrin biosynthesis</keyword>
<dbReference type="SUPFAM" id="SSF75615">
    <property type="entry name" value="Siroheme synthase middle domains-like"/>
    <property type="match status" value="1"/>
</dbReference>
<dbReference type="NCBIfam" id="TIGR01470">
    <property type="entry name" value="cysG_Nterm"/>
    <property type="match status" value="1"/>
</dbReference>
<dbReference type="PANTHER" id="PTHR35330:SF1">
    <property type="entry name" value="SIROHEME BIOSYNTHESIS PROTEIN MET8"/>
    <property type="match status" value="1"/>
</dbReference>
<comment type="pathway">
    <text evidence="1">Porphyrin-containing compound metabolism; siroheme biosynthesis; sirohydrochlorin from precorrin-2: step 1/1.</text>
</comment>
<keyword evidence="7" id="KW-0456">Lyase</keyword>
<evidence type="ECO:0000256" key="6">
    <source>
        <dbReference type="ARBA" id="ARBA00047561"/>
    </source>
</evidence>
<proteinExistence type="predicted"/>
<dbReference type="SUPFAM" id="SSF51735">
    <property type="entry name" value="NAD(P)-binding Rossmann-fold domains"/>
    <property type="match status" value="1"/>
</dbReference>
<dbReference type="GO" id="GO:0051266">
    <property type="term" value="F:sirohydrochlorin ferrochelatase activity"/>
    <property type="evidence" value="ECO:0007669"/>
    <property type="project" value="UniProtKB-EC"/>
</dbReference>
<dbReference type="InterPro" id="IPR028161">
    <property type="entry name" value="Met8-like"/>
</dbReference>
<dbReference type="GO" id="GO:0043115">
    <property type="term" value="F:precorrin-2 dehydrogenase activity"/>
    <property type="evidence" value="ECO:0007669"/>
    <property type="project" value="UniProtKB-EC"/>
</dbReference>
<accession>A0ABT9ZMY3</accession>
<protein>
    <recommendedName>
        <fullName evidence="2">precorrin-2 dehydrogenase</fullName>
        <ecNumber evidence="2">1.3.1.76</ecNumber>
    </recommendedName>
</protein>
<keyword evidence="3 7" id="KW-0560">Oxidoreductase</keyword>
<dbReference type="Proteomes" id="UP001234495">
    <property type="component" value="Unassembled WGS sequence"/>
</dbReference>
<evidence type="ECO:0000313" key="7">
    <source>
        <dbReference type="EMBL" id="MDQ0233634.1"/>
    </source>
</evidence>
<sequence length="167" mass="18808">MIPLHIDVNEREVVIVGGGSIAYRRLCLFLNEGALITVVSPTAVKEIEDLQRLNLIKWVKKKVDLNDVKHAFLIVAATNDPSINDWLAKNINEYQLINNASNAENGNVTVPKTVKKGRLTLSISTGGASPKLSKQLSEQLITQFDEQFIEQLDQLYEQRQRLKKNNQ</sequence>
<dbReference type="EMBL" id="JAUSUD010000052">
    <property type="protein sequence ID" value="MDQ0233634.1"/>
    <property type="molecule type" value="Genomic_DNA"/>
</dbReference>
<dbReference type="RefSeq" id="WP_307347265.1">
    <property type="nucleotide sequence ID" value="NZ_JAUSUD010000052.1"/>
</dbReference>
<dbReference type="InterPro" id="IPR042518">
    <property type="entry name" value="SirC_C"/>
</dbReference>
<comment type="catalytic activity">
    <reaction evidence="6">
        <text>precorrin-2 + NAD(+) = sirohydrochlorin + NADH + 2 H(+)</text>
        <dbReference type="Rhea" id="RHEA:15613"/>
        <dbReference type="ChEBI" id="CHEBI:15378"/>
        <dbReference type="ChEBI" id="CHEBI:57540"/>
        <dbReference type="ChEBI" id="CHEBI:57945"/>
        <dbReference type="ChEBI" id="CHEBI:58351"/>
        <dbReference type="ChEBI" id="CHEBI:58827"/>
        <dbReference type="EC" id="1.3.1.76"/>
    </reaction>
</comment>
<evidence type="ECO:0000256" key="2">
    <source>
        <dbReference type="ARBA" id="ARBA00012400"/>
    </source>
</evidence>
<organism evidence="7 8">
    <name type="scientific">Metabacillus malikii</name>
    <dbReference type="NCBI Taxonomy" id="1504265"/>
    <lineage>
        <taxon>Bacteria</taxon>
        <taxon>Bacillati</taxon>
        <taxon>Bacillota</taxon>
        <taxon>Bacilli</taxon>
        <taxon>Bacillales</taxon>
        <taxon>Bacillaceae</taxon>
        <taxon>Metabacillus</taxon>
    </lineage>
</organism>
<evidence type="ECO:0000256" key="3">
    <source>
        <dbReference type="ARBA" id="ARBA00023002"/>
    </source>
</evidence>
<dbReference type="Gene3D" id="1.10.8.610">
    <property type="entry name" value="SirC, precorrin-2 dehydrogenase, C-terminal helical domain-like"/>
    <property type="match status" value="1"/>
</dbReference>
<evidence type="ECO:0000313" key="8">
    <source>
        <dbReference type="Proteomes" id="UP001234495"/>
    </source>
</evidence>
<keyword evidence="4" id="KW-0520">NAD</keyword>
<evidence type="ECO:0000256" key="4">
    <source>
        <dbReference type="ARBA" id="ARBA00023027"/>
    </source>
</evidence>
<dbReference type="EC" id="1.3.1.76" evidence="2"/>
<keyword evidence="8" id="KW-1185">Reference proteome</keyword>
<evidence type="ECO:0000256" key="5">
    <source>
        <dbReference type="ARBA" id="ARBA00023244"/>
    </source>
</evidence>
<dbReference type="PANTHER" id="PTHR35330">
    <property type="entry name" value="SIROHEME BIOSYNTHESIS PROTEIN MET8"/>
    <property type="match status" value="1"/>
</dbReference>
<name>A0ABT9ZMY3_9BACI</name>
<dbReference type="InterPro" id="IPR006367">
    <property type="entry name" value="Sirohaem_synthase_N"/>
</dbReference>